<proteinExistence type="predicted"/>
<dbReference type="AlphaFoldDB" id="A0A1M6KWH3"/>
<evidence type="ECO:0000313" key="3">
    <source>
        <dbReference type="EMBL" id="SHJ63242.1"/>
    </source>
</evidence>
<accession>A0A1M6KWH3</accession>
<feature type="chain" id="PRO_5012567829" description="DUF6268 domain-containing protein" evidence="1">
    <location>
        <begin position="25"/>
        <end position="308"/>
    </location>
</feature>
<dbReference type="STRING" id="1123071.SAMN02745181_2222"/>
<dbReference type="InterPro" id="IPR046235">
    <property type="entry name" value="DUF6268"/>
</dbReference>
<keyword evidence="1" id="KW-0732">Signal</keyword>
<gene>
    <name evidence="3" type="ORF">SAMN02745181_2222</name>
</gene>
<organism evidence="3 4">
    <name type="scientific">Rubritalea squalenifaciens DSM 18772</name>
    <dbReference type="NCBI Taxonomy" id="1123071"/>
    <lineage>
        <taxon>Bacteria</taxon>
        <taxon>Pseudomonadati</taxon>
        <taxon>Verrucomicrobiota</taxon>
        <taxon>Verrucomicrobiia</taxon>
        <taxon>Verrucomicrobiales</taxon>
        <taxon>Rubritaleaceae</taxon>
        <taxon>Rubritalea</taxon>
    </lineage>
</organism>
<dbReference type="EMBL" id="FQYR01000004">
    <property type="protein sequence ID" value="SHJ63242.1"/>
    <property type="molecule type" value="Genomic_DNA"/>
</dbReference>
<reference evidence="3 4" key="1">
    <citation type="submission" date="2016-11" db="EMBL/GenBank/DDBJ databases">
        <authorList>
            <person name="Jaros S."/>
            <person name="Januszkiewicz K."/>
            <person name="Wedrychowicz H."/>
        </authorList>
    </citation>
    <scope>NUCLEOTIDE SEQUENCE [LARGE SCALE GENOMIC DNA]</scope>
    <source>
        <strain evidence="3 4">DSM 18772</strain>
    </source>
</reference>
<keyword evidence="4" id="KW-1185">Reference proteome</keyword>
<protein>
    <recommendedName>
        <fullName evidence="2">DUF6268 domain-containing protein</fullName>
    </recommendedName>
</protein>
<feature type="signal peptide" evidence="1">
    <location>
        <begin position="1"/>
        <end position="24"/>
    </location>
</feature>
<sequence length="308" mass="35265">MCFHFLTKSFLAVSIMALPLAAIQAGELMEIPSPEADAMKPIVSKDGPRMLSFYYDYFSEVDFDDESGSYQMHAARLQTPVAGGGGERFSWGVDAFFEYINFDVMDQPLLEDQDLYRTGLDLNFIWHKVNGSKWSPVIRLSPSLASDFESVTNDDFRMTAFVGSFYRQRPNLKWLFGLYYTDNLNDELLLPAFGVSWQPTEKMDVTLLGPRIDVSYRPQEDWRLGLFASAHSRSWNIEGDTGSESFEVNSMRTGVRVDYQMKEDLWLVMETGATMLNAVELLDNDEHEVFDDDAETGFFAKLGMRYRF</sequence>
<dbReference type="Proteomes" id="UP000184510">
    <property type="component" value="Unassembled WGS sequence"/>
</dbReference>
<feature type="domain" description="DUF6268" evidence="2">
    <location>
        <begin position="113"/>
        <end position="307"/>
    </location>
</feature>
<evidence type="ECO:0000256" key="1">
    <source>
        <dbReference type="SAM" id="SignalP"/>
    </source>
</evidence>
<evidence type="ECO:0000313" key="4">
    <source>
        <dbReference type="Proteomes" id="UP000184510"/>
    </source>
</evidence>
<dbReference type="Pfam" id="PF19783">
    <property type="entry name" value="DUF6268"/>
    <property type="match status" value="1"/>
</dbReference>
<evidence type="ECO:0000259" key="2">
    <source>
        <dbReference type="Pfam" id="PF19783"/>
    </source>
</evidence>
<name>A0A1M6KWH3_9BACT</name>
<dbReference type="InParanoid" id="A0A1M6KWH3"/>